<dbReference type="GO" id="GO:0006085">
    <property type="term" value="P:acetyl-CoA biosynthetic process"/>
    <property type="evidence" value="ECO:0007669"/>
    <property type="project" value="TreeGrafter"/>
</dbReference>
<name>M8A7V5_TRIUA</name>
<dbReference type="GO" id="GO:0003878">
    <property type="term" value="F:ATP citrate synthase activity"/>
    <property type="evidence" value="ECO:0007669"/>
    <property type="project" value="TreeGrafter"/>
</dbReference>
<dbReference type="InterPro" id="IPR002020">
    <property type="entry name" value="Citrate_synthase"/>
</dbReference>
<gene>
    <name evidence="2" type="ORF">TRIUR3_24242</name>
</gene>
<evidence type="ECO:0000256" key="1">
    <source>
        <dbReference type="ARBA" id="ARBA00011412"/>
    </source>
</evidence>
<dbReference type="Gene3D" id="3.40.50.261">
    <property type="entry name" value="Succinyl-CoA synthetase domains"/>
    <property type="match status" value="1"/>
</dbReference>
<proteinExistence type="predicted"/>
<dbReference type="AlphaFoldDB" id="M8A7V5"/>
<dbReference type="GO" id="GO:0006633">
    <property type="term" value="P:fatty acid biosynthetic process"/>
    <property type="evidence" value="ECO:0007669"/>
    <property type="project" value="TreeGrafter"/>
</dbReference>
<protein>
    <submittedName>
        <fullName evidence="2">Uncharacterized protein</fullName>
    </submittedName>
</protein>
<dbReference type="PANTHER" id="PTHR23118">
    <property type="entry name" value="ATP-CITRATE SYNTHASE"/>
    <property type="match status" value="1"/>
</dbReference>
<evidence type="ECO:0000313" key="2">
    <source>
        <dbReference type="EMBL" id="EMS68091.1"/>
    </source>
</evidence>
<comment type="subunit">
    <text evidence="1">Heterooctamer of 4 alpha and 4 beta chains.</text>
</comment>
<dbReference type="STRING" id="4572.M8A7V5"/>
<accession>M8A7V5</accession>
<dbReference type="GO" id="GO:0005829">
    <property type="term" value="C:cytosol"/>
    <property type="evidence" value="ECO:0007669"/>
    <property type="project" value="TreeGrafter"/>
</dbReference>
<dbReference type="OMA" id="IVMEIPS"/>
<dbReference type="eggNOG" id="KOG1254">
    <property type="taxonomic scope" value="Eukaryota"/>
</dbReference>
<dbReference type="PANTHER" id="PTHR23118:SF42">
    <property type="entry name" value="ATP-CITRATE SYNTHASE"/>
    <property type="match status" value="1"/>
</dbReference>
<reference evidence="2" key="1">
    <citation type="journal article" date="2013" name="Nature">
        <title>Draft genome of the wheat A-genome progenitor Triticum urartu.</title>
        <authorList>
            <person name="Ling H.Q."/>
            <person name="Zhao S."/>
            <person name="Liu D."/>
            <person name="Wang J."/>
            <person name="Sun H."/>
            <person name="Zhang C."/>
            <person name="Fan H."/>
            <person name="Li D."/>
            <person name="Dong L."/>
            <person name="Tao Y."/>
            <person name="Gao C."/>
            <person name="Wu H."/>
            <person name="Li Y."/>
            <person name="Cui Y."/>
            <person name="Guo X."/>
            <person name="Zheng S."/>
            <person name="Wang B."/>
            <person name="Yu K."/>
            <person name="Liang Q."/>
            <person name="Yang W."/>
            <person name="Lou X."/>
            <person name="Chen J."/>
            <person name="Feng M."/>
            <person name="Jian J."/>
            <person name="Zhang X."/>
            <person name="Luo G."/>
            <person name="Jiang Y."/>
            <person name="Liu J."/>
            <person name="Wang Z."/>
            <person name="Sha Y."/>
            <person name="Zhang B."/>
            <person name="Wu H."/>
            <person name="Tang D."/>
            <person name="Shen Q."/>
            <person name="Xue P."/>
            <person name="Zou S."/>
            <person name="Wang X."/>
            <person name="Liu X."/>
            <person name="Wang F."/>
            <person name="Yang Y."/>
            <person name="An X."/>
            <person name="Dong Z."/>
            <person name="Zhang K."/>
            <person name="Zhang X."/>
            <person name="Luo M.C."/>
            <person name="Dvorak J."/>
            <person name="Tong Y."/>
            <person name="Wang J."/>
            <person name="Yang H."/>
            <person name="Li Z."/>
            <person name="Wang D."/>
            <person name="Zhang A."/>
            <person name="Wang J."/>
        </authorList>
    </citation>
    <scope>NUCLEOTIDE SEQUENCE</scope>
</reference>
<organism evidence="2">
    <name type="scientific">Triticum urartu</name>
    <name type="common">Red wild einkorn</name>
    <name type="synonym">Crithodium urartu</name>
    <dbReference type="NCBI Taxonomy" id="4572"/>
    <lineage>
        <taxon>Eukaryota</taxon>
        <taxon>Viridiplantae</taxon>
        <taxon>Streptophyta</taxon>
        <taxon>Embryophyta</taxon>
        <taxon>Tracheophyta</taxon>
        <taxon>Spermatophyta</taxon>
        <taxon>Magnoliopsida</taxon>
        <taxon>Liliopsida</taxon>
        <taxon>Poales</taxon>
        <taxon>Poaceae</taxon>
        <taxon>BOP clade</taxon>
        <taxon>Pooideae</taxon>
        <taxon>Triticodae</taxon>
        <taxon>Triticeae</taxon>
        <taxon>Triticinae</taxon>
        <taxon>Triticum</taxon>
    </lineage>
</organism>
<sequence>MEAERSAVEGIQVPERRKKVVKMTVVLGELGGSDEYSLLESLKQGKVEKPIVARGAMSGGELESAQAKNQALRDVGAVVPTSFEALKRIKDFRSWLRKEIFRLSPRLHLPPFLKILKLPLKWEGLSSYNLSPLSLMIEIHSMVTMYEIVMEIPST</sequence>
<dbReference type="EMBL" id="KD011084">
    <property type="protein sequence ID" value="EMS68091.1"/>
    <property type="molecule type" value="Genomic_DNA"/>
</dbReference>
<dbReference type="SUPFAM" id="SSF52210">
    <property type="entry name" value="Succinyl-CoA synthetase domains"/>
    <property type="match status" value="1"/>
</dbReference>
<dbReference type="InterPro" id="IPR016102">
    <property type="entry name" value="Succinyl-CoA_synth-like"/>
</dbReference>